<reference evidence="2 3" key="1">
    <citation type="journal article" date="2015" name="Genome Biol. Evol.">
        <title>Comparative Genomics of a Bacterivorous Green Alga Reveals Evolutionary Causalities and Consequences of Phago-Mixotrophic Mode of Nutrition.</title>
        <authorList>
            <person name="Burns J.A."/>
            <person name="Paasch A."/>
            <person name="Narechania A."/>
            <person name="Kim E."/>
        </authorList>
    </citation>
    <scope>NUCLEOTIDE SEQUENCE [LARGE SCALE GENOMIC DNA]</scope>
    <source>
        <strain evidence="2 3">PLY_AMNH</strain>
    </source>
</reference>
<feature type="region of interest" description="Disordered" evidence="1">
    <location>
        <begin position="290"/>
        <end position="311"/>
    </location>
</feature>
<accession>A0AAE0C698</accession>
<organism evidence="2 3">
    <name type="scientific">Cymbomonas tetramitiformis</name>
    <dbReference type="NCBI Taxonomy" id="36881"/>
    <lineage>
        <taxon>Eukaryota</taxon>
        <taxon>Viridiplantae</taxon>
        <taxon>Chlorophyta</taxon>
        <taxon>Pyramimonadophyceae</taxon>
        <taxon>Pyramimonadales</taxon>
        <taxon>Pyramimonadaceae</taxon>
        <taxon>Cymbomonas</taxon>
    </lineage>
</organism>
<dbReference type="EMBL" id="LGRX02028414">
    <property type="protein sequence ID" value="KAK3248097.1"/>
    <property type="molecule type" value="Genomic_DNA"/>
</dbReference>
<evidence type="ECO:0000256" key="1">
    <source>
        <dbReference type="SAM" id="MobiDB-lite"/>
    </source>
</evidence>
<feature type="region of interest" description="Disordered" evidence="1">
    <location>
        <begin position="1"/>
        <end position="37"/>
    </location>
</feature>
<feature type="region of interest" description="Disordered" evidence="1">
    <location>
        <begin position="376"/>
        <end position="444"/>
    </location>
</feature>
<dbReference type="AlphaFoldDB" id="A0AAE0C698"/>
<protein>
    <submittedName>
        <fullName evidence="2">Uncharacterized protein</fullName>
    </submittedName>
</protein>
<feature type="region of interest" description="Disordered" evidence="1">
    <location>
        <begin position="461"/>
        <end position="484"/>
    </location>
</feature>
<evidence type="ECO:0000313" key="3">
    <source>
        <dbReference type="Proteomes" id="UP001190700"/>
    </source>
</evidence>
<keyword evidence="3" id="KW-1185">Reference proteome</keyword>
<proteinExistence type="predicted"/>
<dbReference type="Proteomes" id="UP001190700">
    <property type="component" value="Unassembled WGS sequence"/>
</dbReference>
<gene>
    <name evidence="2" type="ORF">CYMTET_42425</name>
</gene>
<evidence type="ECO:0000313" key="2">
    <source>
        <dbReference type="EMBL" id="KAK3248097.1"/>
    </source>
</evidence>
<name>A0AAE0C698_9CHLO</name>
<sequence length="484" mass="52907">MLSAVEVPESGADYEPEAYASSDSDDEGAPIEHAPPRPNYGECAARAPFRGMLGDAVGGAVPDAIPPRRQARQGCKLVYVLKARGYHPRGSGITLDGVNAKRDYFALRSAMAIVLDSVETAKIFDFDLAYAAYPYDVNAIAFTMLSVLLRGPALDVYHSTAKLYPFDGRALLLRLHFDVEGVQRGDKGRFMEDTRALRIDDRVDPNPLTQSFRTLSDEHRRYHTDFDDTARVETMLVVLEKSADASPYEVPLYQGIITDLYGSYKPSFDTLTHRIRRVWLREGVSRLARFPPPTPDSGGVGDSSSPSGGGRVMAFRNRPVIAAEGKWEDTGGPYRIWNGQGRPCVVCYRLYALTDVHADTNGLCPWVCVDAFSTGRPPPTASAPIERPALTSDTWQKRDPQQKPPSAMTFRPQVPVSTGPGDVLPADVPFPGVDAPSTDEEEADPPTFAVIAGYESEEDWPAFRDGPVWTPLAAATDPTPNNSA</sequence>
<comment type="caution">
    <text evidence="2">The sequence shown here is derived from an EMBL/GenBank/DDBJ whole genome shotgun (WGS) entry which is preliminary data.</text>
</comment>